<dbReference type="SMART" id="SM00240">
    <property type="entry name" value="FHA"/>
    <property type="match status" value="1"/>
</dbReference>
<accession>A0A6C2TWE8</accession>
<feature type="compositionally biased region" description="Acidic residues" evidence="1">
    <location>
        <begin position="120"/>
        <end position="135"/>
    </location>
</feature>
<feature type="domain" description="FHA" evidence="2">
    <location>
        <begin position="29"/>
        <end position="79"/>
    </location>
</feature>
<dbReference type="CDD" id="cd00060">
    <property type="entry name" value="FHA"/>
    <property type="match status" value="1"/>
</dbReference>
<dbReference type="AlphaFoldDB" id="A0A6C2TWE8"/>
<organism evidence="3 4">
    <name type="scientific">Pontiella desulfatans</name>
    <dbReference type="NCBI Taxonomy" id="2750659"/>
    <lineage>
        <taxon>Bacteria</taxon>
        <taxon>Pseudomonadati</taxon>
        <taxon>Kiritimatiellota</taxon>
        <taxon>Kiritimatiellia</taxon>
        <taxon>Kiritimatiellales</taxon>
        <taxon>Pontiellaceae</taxon>
        <taxon>Pontiella</taxon>
    </lineage>
</organism>
<dbReference type="InterPro" id="IPR000253">
    <property type="entry name" value="FHA_dom"/>
</dbReference>
<dbReference type="SUPFAM" id="SSF49879">
    <property type="entry name" value="SMAD/FHA domain"/>
    <property type="match status" value="1"/>
</dbReference>
<feature type="region of interest" description="Disordered" evidence="1">
    <location>
        <begin position="357"/>
        <end position="419"/>
    </location>
</feature>
<dbReference type="PROSITE" id="PS50006">
    <property type="entry name" value="FHA_DOMAIN"/>
    <property type="match status" value="1"/>
</dbReference>
<dbReference type="Proteomes" id="UP000366872">
    <property type="component" value="Unassembled WGS sequence"/>
</dbReference>
<dbReference type="Gene3D" id="2.60.200.20">
    <property type="match status" value="1"/>
</dbReference>
<feature type="compositionally biased region" description="Basic and acidic residues" evidence="1">
    <location>
        <begin position="218"/>
        <end position="231"/>
    </location>
</feature>
<reference evidence="3 4" key="1">
    <citation type="submission" date="2019-04" db="EMBL/GenBank/DDBJ databases">
        <authorList>
            <person name="Van Vliet M D."/>
        </authorList>
    </citation>
    <scope>NUCLEOTIDE SEQUENCE [LARGE SCALE GENOMIC DNA]</scope>
    <source>
        <strain evidence="3 4">F1</strain>
    </source>
</reference>
<feature type="region of interest" description="Disordered" evidence="1">
    <location>
        <begin position="294"/>
        <end position="315"/>
    </location>
</feature>
<dbReference type="RefSeq" id="WP_168441901.1">
    <property type="nucleotide sequence ID" value="NZ_CAAHFG010000001.1"/>
</dbReference>
<evidence type="ECO:0000313" key="4">
    <source>
        <dbReference type="Proteomes" id="UP000366872"/>
    </source>
</evidence>
<evidence type="ECO:0000259" key="2">
    <source>
        <dbReference type="PROSITE" id="PS50006"/>
    </source>
</evidence>
<dbReference type="Pfam" id="PF00498">
    <property type="entry name" value="FHA"/>
    <property type="match status" value="1"/>
</dbReference>
<gene>
    <name evidence="3" type="ORF">PDESU_00487</name>
</gene>
<dbReference type="InterPro" id="IPR008984">
    <property type="entry name" value="SMAD_FHA_dom_sf"/>
</dbReference>
<evidence type="ECO:0000256" key="1">
    <source>
        <dbReference type="SAM" id="MobiDB-lite"/>
    </source>
</evidence>
<evidence type="ECO:0000313" key="3">
    <source>
        <dbReference type="EMBL" id="VGO11939.1"/>
    </source>
</evidence>
<dbReference type="EMBL" id="CAAHFG010000001">
    <property type="protein sequence ID" value="VGO11939.1"/>
    <property type="molecule type" value="Genomic_DNA"/>
</dbReference>
<proteinExistence type="predicted"/>
<sequence length="419" mass="43953">MRMQTHWMLTVRDGARPPFKVMLSRGHKVVVGRTRTCEIVLNDPLVSRKHCFFSVGEDGVLKLFDLGARHKTLLNGTAVEEGCAATVEDGCQVCLGRSSFIQVDCMGEKSSGGLGHGPDADEDSATPTTELEESAPAEVVGSGPAEDPIDAGAKGRSGNAEGKPIEDDPGEESRGNTPPQAPTSATEPSGRPDETSLVDFDGPEAQPRPDGQACEVEQVPKNEADQDHEKILGQSLSGKLILPKQSKPSPTIINAERNVGDDGASGDEEAAMPGPSEAGIEDDTVVVETMGFHEQPQGKAGNQALPVGDQGDETNYVDPAELQKILTGESGMSVSDGAGRQDETSYIDPAELQKLMKAKSGPFGKKGAARSGTSLKGGDAGHTVASVGDRGDETSYIDPVELQRLMKSKAKSTKPGKGR</sequence>
<keyword evidence="4" id="KW-1185">Reference proteome</keyword>
<name>A0A6C2TWE8_PONDE</name>
<protein>
    <recommendedName>
        <fullName evidence="2">FHA domain-containing protein</fullName>
    </recommendedName>
</protein>
<feature type="compositionally biased region" description="Polar residues" evidence="1">
    <location>
        <begin position="175"/>
        <end position="187"/>
    </location>
</feature>
<feature type="compositionally biased region" description="Basic residues" evidence="1">
    <location>
        <begin position="406"/>
        <end position="419"/>
    </location>
</feature>
<feature type="compositionally biased region" description="Basic and acidic residues" evidence="1">
    <location>
        <begin position="163"/>
        <end position="174"/>
    </location>
</feature>
<feature type="region of interest" description="Disordered" evidence="1">
    <location>
        <begin position="111"/>
        <end position="279"/>
    </location>
</feature>